<accession>A0AAD9JVK2</accession>
<gene>
    <name evidence="1" type="ORF">NP493_1667g00009</name>
</gene>
<protein>
    <submittedName>
        <fullName evidence="1">Uncharacterized protein</fullName>
    </submittedName>
</protein>
<evidence type="ECO:0000313" key="1">
    <source>
        <dbReference type="EMBL" id="KAK2160128.1"/>
    </source>
</evidence>
<keyword evidence="2" id="KW-1185">Reference proteome</keyword>
<proteinExistence type="predicted"/>
<sequence>MLCFSLYISYYSGDGMVLYCNYITVLHRGSVHCCAHVMCTTVCLCSFCLSCAYKAAKVVVACLALRRPLPHRLTSRVNNVPVNMFLVSLDDYSVLLVIAIDYKIYVQLEEMSNVFKTDPSFIRCYC</sequence>
<dbReference type="EMBL" id="JAODUO010001667">
    <property type="protein sequence ID" value="KAK2160128.1"/>
    <property type="molecule type" value="Genomic_DNA"/>
</dbReference>
<name>A0AAD9JVK2_RIDPI</name>
<dbReference type="AlphaFoldDB" id="A0AAD9JVK2"/>
<comment type="caution">
    <text evidence="1">The sequence shown here is derived from an EMBL/GenBank/DDBJ whole genome shotgun (WGS) entry which is preliminary data.</text>
</comment>
<dbReference type="Proteomes" id="UP001209878">
    <property type="component" value="Unassembled WGS sequence"/>
</dbReference>
<organism evidence="1 2">
    <name type="scientific">Ridgeia piscesae</name>
    <name type="common">Tubeworm</name>
    <dbReference type="NCBI Taxonomy" id="27915"/>
    <lineage>
        <taxon>Eukaryota</taxon>
        <taxon>Metazoa</taxon>
        <taxon>Spiralia</taxon>
        <taxon>Lophotrochozoa</taxon>
        <taxon>Annelida</taxon>
        <taxon>Polychaeta</taxon>
        <taxon>Sedentaria</taxon>
        <taxon>Canalipalpata</taxon>
        <taxon>Sabellida</taxon>
        <taxon>Siboglinidae</taxon>
        <taxon>Ridgeia</taxon>
    </lineage>
</organism>
<reference evidence="1" key="1">
    <citation type="journal article" date="2023" name="Mol. Biol. Evol.">
        <title>Third-Generation Sequencing Reveals the Adaptive Role of the Epigenome in Three Deep-Sea Polychaetes.</title>
        <authorList>
            <person name="Perez M."/>
            <person name="Aroh O."/>
            <person name="Sun Y."/>
            <person name="Lan Y."/>
            <person name="Juniper S.K."/>
            <person name="Young C.R."/>
            <person name="Angers B."/>
            <person name="Qian P.Y."/>
        </authorList>
    </citation>
    <scope>NUCLEOTIDE SEQUENCE</scope>
    <source>
        <strain evidence="1">R07B-5</strain>
    </source>
</reference>
<evidence type="ECO:0000313" key="2">
    <source>
        <dbReference type="Proteomes" id="UP001209878"/>
    </source>
</evidence>